<dbReference type="SUPFAM" id="SSF53187">
    <property type="entry name" value="Zn-dependent exopeptidases"/>
    <property type="match status" value="1"/>
</dbReference>
<proteinExistence type="predicted"/>
<evidence type="ECO:0000256" key="14">
    <source>
        <dbReference type="ARBA" id="ARBA00023034"/>
    </source>
</evidence>
<evidence type="ECO:0000256" key="3">
    <source>
        <dbReference type="ARBA" id="ARBA00004555"/>
    </source>
</evidence>
<evidence type="ECO:0000256" key="5">
    <source>
        <dbReference type="ARBA" id="ARBA00014116"/>
    </source>
</evidence>
<keyword evidence="14" id="KW-0333">Golgi apparatus</keyword>
<protein>
    <recommendedName>
        <fullName evidence="5">Carboxypeptidase Q</fullName>
    </recommendedName>
    <alternativeName>
        <fullName evidence="20">Plasma glutamate carboxypeptidase</fullName>
    </alternativeName>
</protein>
<accession>A0A501PM63</accession>
<dbReference type="RefSeq" id="WP_139939085.1">
    <property type="nucleotide sequence ID" value="NZ_JBHSYP010000003.1"/>
</dbReference>
<keyword evidence="17" id="KW-0325">Glycoprotein</keyword>
<dbReference type="GO" id="GO:0004180">
    <property type="term" value="F:carboxypeptidase activity"/>
    <property type="evidence" value="ECO:0007669"/>
    <property type="project" value="UniProtKB-KW"/>
</dbReference>
<keyword evidence="7" id="KW-0121">Carboxypeptidase</keyword>
<evidence type="ECO:0000256" key="9">
    <source>
        <dbReference type="ARBA" id="ARBA00022723"/>
    </source>
</evidence>
<evidence type="ECO:0000256" key="4">
    <source>
        <dbReference type="ARBA" id="ARBA00004613"/>
    </source>
</evidence>
<dbReference type="OrthoDB" id="9769665at2"/>
<keyword evidence="12" id="KW-0256">Endoplasmic reticulum</keyword>
<dbReference type="GO" id="GO:0005764">
    <property type="term" value="C:lysosome"/>
    <property type="evidence" value="ECO:0007669"/>
    <property type="project" value="UniProtKB-SubCell"/>
</dbReference>
<dbReference type="GO" id="GO:0070573">
    <property type="term" value="F:metallodipeptidase activity"/>
    <property type="evidence" value="ECO:0007669"/>
    <property type="project" value="InterPro"/>
</dbReference>
<keyword evidence="10 21" id="KW-0732">Signal</keyword>
<evidence type="ECO:0000313" key="24">
    <source>
        <dbReference type="Proteomes" id="UP000319148"/>
    </source>
</evidence>
<keyword evidence="8" id="KW-0645">Protease</keyword>
<keyword evidence="24" id="KW-1185">Reference proteome</keyword>
<organism evidence="23 24">
    <name type="scientific">Emcibacter nanhaiensis</name>
    <dbReference type="NCBI Taxonomy" id="1505037"/>
    <lineage>
        <taxon>Bacteria</taxon>
        <taxon>Pseudomonadati</taxon>
        <taxon>Pseudomonadota</taxon>
        <taxon>Alphaproteobacteria</taxon>
        <taxon>Emcibacterales</taxon>
        <taxon>Emcibacteraceae</taxon>
        <taxon>Emcibacter</taxon>
    </lineage>
</organism>
<feature type="chain" id="PRO_5021192520" description="Carboxypeptidase Q" evidence="21">
    <location>
        <begin position="27"/>
        <end position="476"/>
    </location>
</feature>
<dbReference type="PANTHER" id="PTHR12053:SF3">
    <property type="entry name" value="CARBOXYPEPTIDASE Q"/>
    <property type="match status" value="1"/>
</dbReference>
<dbReference type="GO" id="GO:0046872">
    <property type="term" value="F:metal ion binding"/>
    <property type="evidence" value="ECO:0007669"/>
    <property type="project" value="UniProtKB-KW"/>
</dbReference>
<sequence length="476" mass="51279">MLLNKLSGTFAVLAVTGSLFSQTVLAEESAETPTIFSAEMKATALELKDTAMEAGLAYELDESLSTEVGPRRVGTPGDRLGIKWAVAKMKALGFDKVWTEEVTHVYWERGEIEAEVTGPYPQRMTAIALGGSVGTPKKGIEAEVVEFENFAALEAAPEGSLKGKIAYVSYRMERKIDGSGYGPAVIARGYGALTAEQKGAVGYIMRSVGTDNNRLAHTGGQREDKGVAGIPAAALSNPDADILSNMIRRGQPVTFKLKQSSKRHDKKVVKTANVIGEVTGRETPEDYVILGSHLDSWDVGTGAVDDGIGVTITMAAAKHILDLPQRPKRSIRVVLFGAEEVGLVGVKQYLEKNRAELDHHVIGAEWDFGVGRIYDMKPGVGPQALNAIREMAELFAPMGVSLNAANDAKGDSDLSLLGEAGMPAVEFAPDGSLYFDYHHTDNDTFDKVDPEAMKFNTAIYTMFTWLAAESGVDFRK</sequence>
<evidence type="ECO:0000256" key="20">
    <source>
        <dbReference type="ARBA" id="ARBA00033328"/>
    </source>
</evidence>
<reference evidence="24" key="1">
    <citation type="submission" date="2019-06" db="EMBL/GenBank/DDBJ databases">
        <title>The complete genome of Emcibacter congregatus ZYLT.</title>
        <authorList>
            <person name="Zhao Z."/>
        </authorList>
    </citation>
    <scope>NUCLEOTIDE SEQUENCE [LARGE SCALE GENOMIC DNA]</scope>
    <source>
        <strain evidence="24">MCCC 1A06723</strain>
    </source>
</reference>
<dbReference type="EMBL" id="VFIY01000005">
    <property type="protein sequence ID" value="TPD61600.1"/>
    <property type="molecule type" value="Genomic_DNA"/>
</dbReference>
<dbReference type="GO" id="GO:0005576">
    <property type="term" value="C:extracellular region"/>
    <property type="evidence" value="ECO:0007669"/>
    <property type="project" value="UniProtKB-SubCell"/>
</dbReference>
<evidence type="ECO:0000256" key="15">
    <source>
        <dbReference type="ARBA" id="ARBA00023049"/>
    </source>
</evidence>
<evidence type="ECO:0000256" key="2">
    <source>
        <dbReference type="ARBA" id="ARBA00004371"/>
    </source>
</evidence>
<comment type="subunit">
    <text evidence="19">Homodimer. The monomeric form is inactive while the homodimer is active.</text>
</comment>
<evidence type="ECO:0000256" key="18">
    <source>
        <dbReference type="ARBA" id="ARBA00023228"/>
    </source>
</evidence>
<evidence type="ECO:0000259" key="22">
    <source>
        <dbReference type="Pfam" id="PF04389"/>
    </source>
</evidence>
<keyword evidence="18" id="KW-0458">Lysosome</keyword>
<evidence type="ECO:0000256" key="12">
    <source>
        <dbReference type="ARBA" id="ARBA00022824"/>
    </source>
</evidence>
<evidence type="ECO:0000256" key="16">
    <source>
        <dbReference type="ARBA" id="ARBA00023145"/>
    </source>
</evidence>
<dbReference type="AlphaFoldDB" id="A0A501PM63"/>
<keyword evidence="15" id="KW-0482">Metalloprotease</keyword>
<evidence type="ECO:0000313" key="23">
    <source>
        <dbReference type="EMBL" id="TPD61600.1"/>
    </source>
</evidence>
<evidence type="ECO:0000256" key="21">
    <source>
        <dbReference type="SAM" id="SignalP"/>
    </source>
</evidence>
<name>A0A501PM63_9PROT</name>
<evidence type="ECO:0000256" key="13">
    <source>
        <dbReference type="ARBA" id="ARBA00022833"/>
    </source>
</evidence>
<evidence type="ECO:0000256" key="7">
    <source>
        <dbReference type="ARBA" id="ARBA00022645"/>
    </source>
</evidence>
<keyword evidence="11 23" id="KW-0378">Hydrolase</keyword>
<evidence type="ECO:0000256" key="19">
    <source>
        <dbReference type="ARBA" id="ARBA00025833"/>
    </source>
</evidence>
<evidence type="ECO:0000256" key="17">
    <source>
        <dbReference type="ARBA" id="ARBA00023180"/>
    </source>
</evidence>
<keyword evidence="13" id="KW-0862">Zinc</keyword>
<comment type="subcellular location">
    <subcellularLocation>
        <location evidence="1">Endoplasmic reticulum</location>
    </subcellularLocation>
    <subcellularLocation>
        <location evidence="3">Golgi apparatus</location>
    </subcellularLocation>
    <subcellularLocation>
        <location evidence="2">Lysosome</location>
    </subcellularLocation>
    <subcellularLocation>
        <location evidence="4">Secreted</location>
    </subcellularLocation>
</comment>
<evidence type="ECO:0000256" key="1">
    <source>
        <dbReference type="ARBA" id="ARBA00004240"/>
    </source>
</evidence>
<evidence type="ECO:0000256" key="11">
    <source>
        <dbReference type="ARBA" id="ARBA00022801"/>
    </source>
</evidence>
<comment type="caution">
    <text evidence="23">The sequence shown here is derived from an EMBL/GenBank/DDBJ whole genome shotgun (WGS) entry which is preliminary data.</text>
</comment>
<evidence type="ECO:0000256" key="10">
    <source>
        <dbReference type="ARBA" id="ARBA00022729"/>
    </source>
</evidence>
<dbReference type="InterPro" id="IPR039866">
    <property type="entry name" value="CPQ"/>
</dbReference>
<evidence type="ECO:0000256" key="8">
    <source>
        <dbReference type="ARBA" id="ARBA00022670"/>
    </source>
</evidence>
<evidence type="ECO:0000256" key="6">
    <source>
        <dbReference type="ARBA" id="ARBA00022525"/>
    </source>
</evidence>
<gene>
    <name evidence="23" type="ORF">FIV46_05160</name>
</gene>
<dbReference type="Gene3D" id="3.40.630.10">
    <property type="entry name" value="Zn peptidases"/>
    <property type="match status" value="1"/>
</dbReference>
<dbReference type="Gene3D" id="3.50.30.30">
    <property type="match status" value="1"/>
</dbReference>
<feature type="domain" description="Peptidase M28" evidence="22">
    <location>
        <begin position="273"/>
        <end position="458"/>
    </location>
</feature>
<dbReference type="PANTHER" id="PTHR12053">
    <property type="entry name" value="PROTEASE FAMILY M28 PLASMA GLUTAMATE CARBOXYPEPTIDASE-RELATED"/>
    <property type="match status" value="1"/>
</dbReference>
<keyword evidence="6" id="KW-0964">Secreted</keyword>
<dbReference type="InterPro" id="IPR007484">
    <property type="entry name" value="Peptidase_M28"/>
</dbReference>
<feature type="signal peptide" evidence="21">
    <location>
        <begin position="1"/>
        <end position="26"/>
    </location>
</feature>
<dbReference type="Pfam" id="PF04389">
    <property type="entry name" value="Peptidase_M28"/>
    <property type="match status" value="1"/>
</dbReference>
<keyword evidence="16" id="KW-0865">Zymogen</keyword>
<dbReference type="GO" id="GO:0006508">
    <property type="term" value="P:proteolysis"/>
    <property type="evidence" value="ECO:0007669"/>
    <property type="project" value="UniProtKB-KW"/>
</dbReference>
<keyword evidence="9" id="KW-0479">Metal-binding</keyword>
<dbReference type="Proteomes" id="UP000319148">
    <property type="component" value="Unassembled WGS sequence"/>
</dbReference>